<reference evidence="2" key="1">
    <citation type="submission" date="2018-11" db="EMBL/GenBank/DDBJ databases">
        <title>Genomics analysis of Putative Virulence Factors on Adhesion and Cytotoxicity for Cronobacter spp.</title>
        <authorList>
            <person name="Cui J."/>
        </authorList>
    </citation>
    <scope>NUCLEOTIDE SEQUENCE</scope>
    <source>
        <strain evidence="2">SD69</strain>
    </source>
</reference>
<dbReference type="AlphaFoldDB" id="A0A9Q4XN56"/>
<dbReference type="EMBL" id="RPBY01000003">
    <property type="protein sequence ID" value="NCH87447.1"/>
    <property type="molecule type" value="Genomic_DNA"/>
</dbReference>
<evidence type="ECO:0000313" key="2">
    <source>
        <dbReference type="EMBL" id="NCH87447.1"/>
    </source>
</evidence>
<proteinExistence type="predicted"/>
<sequence>MTTPENGYADNFRRDGMKFFYFVSLIAAACYLFAFLPRAKSDREPLAYWGCWAYLGASAIYWAIFGLRHYF</sequence>
<comment type="caution">
    <text evidence="2">The sequence shown here is derived from an EMBL/GenBank/DDBJ whole genome shotgun (WGS) entry which is preliminary data.</text>
</comment>
<evidence type="ECO:0000313" key="3">
    <source>
        <dbReference type="Proteomes" id="UP000778262"/>
    </source>
</evidence>
<feature type="transmembrane region" description="Helical" evidence="1">
    <location>
        <begin position="46"/>
        <end position="65"/>
    </location>
</feature>
<name>A0A9Q4XN56_9ENTR</name>
<accession>A0A9Q4XN56</accession>
<keyword evidence="1" id="KW-0472">Membrane</keyword>
<keyword evidence="1" id="KW-0812">Transmembrane</keyword>
<keyword evidence="1" id="KW-1133">Transmembrane helix</keyword>
<feature type="transmembrane region" description="Helical" evidence="1">
    <location>
        <begin position="20"/>
        <end position="39"/>
    </location>
</feature>
<gene>
    <name evidence="2" type="ORF">EHJ13_08345</name>
</gene>
<organism evidence="2 3">
    <name type="scientific">Cronobacter dublinensis</name>
    <dbReference type="NCBI Taxonomy" id="413497"/>
    <lineage>
        <taxon>Bacteria</taxon>
        <taxon>Pseudomonadati</taxon>
        <taxon>Pseudomonadota</taxon>
        <taxon>Gammaproteobacteria</taxon>
        <taxon>Enterobacterales</taxon>
        <taxon>Enterobacteriaceae</taxon>
        <taxon>Cronobacter</taxon>
    </lineage>
</organism>
<dbReference type="Proteomes" id="UP000778262">
    <property type="component" value="Unassembled WGS sequence"/>
</dbReference>
<protein>
    <submittedName>
        <fullName evidence="2">Uncharacterized protein</fullName>
    </submittedName>
</protein>
<evidence type="ECO:0000256" key="1">
    <source>
        <dbReference type="SAM" id="Phobius"/>
    </source>
</evidence>